<dbReference type="GO" id="GO:0004016">
    <property type="term" value="F:adenylate cyclase activity"/>
    <property type="evidence" value="ECO:0007669"/>
    <property type="project" value="TreeGrafter"/>
</dbReference>
<dbReference type="PANTHER" id="PTHR34185:SF1">
    <property type="entry name" value="DIADENYLATE CYCLASE"/>
    <property type="match status" value="1"/>
</dbReference>
<dbReference type="Pfam" id="PF19293">
    <property type="entry name" value="CdaA_N"/>
    <property type="match status" value="1"/>
</dbReference>
<feature type="transmembrane region" description="Helical" evidence="1">
    <location>
        <begin position="34"/>
        <end position="54"/>
    </location>
</feature>
<evidence type="ECO:0000259" key="2">
    <source>
        <dbReference type="Pfam" id="PF19293"/>
    </source>
</evidence>
<keyword evidence="1" id="KW-0472">Membrane</keyword>
<name>A0A382XY88_9ZZZZ</name>
<feature type="transmembrane region" description="Helical" evidence="1">
    <location>
        <begin position="6"/>
        <end position="27"/>
    </location>
</feature>
<dbReference type="InterPro" id="IPR045585">
    <property type="entry name" value="CdaA_N"/>
</dbReference>
<dbReference type="InterPro" id="IPR050338">
    <property type="entry name" value="DisA"/>
</dbReference>
<keyword evidence="1" id="KW-1133">Transmembrane helix</keyword>
<protein>
    <recommendedName>
        <fullName evidence="2">Diadenylate cyclase CdaA N-terminal domain-containing protein</fullName>
    </recommendedName>
</protein>
<dbReference type="InterPro" id="IPR036888">
    <property type="entry name" value="DNA_integrity_DisA_N_sf"/>
</dbReference>
<dbReference type="AlphaFoldDB" id="A0A382XY88"/>
<evidence type="ECO:0000256" key="1">
    <source>
        <dbReference type="SAM" id="Phobius"/>
    </source>
</evidence>
<dbReference type="PANTHER" id="PTHR34185">
    <property type="entry name" value="DIADENYLATE CYCLASE"/>
    <property type="match status" value="1"/>
</dbReference>
<evidence type="ECO:0000313" key="3">
    <source>
        <dbReference type="EMBL" id="SVD75625.1"/>
    </source>
</evidence>
<reference evidence="3" key="1">
    <citation type="submission" date="2018-05" db="EMBL/GenBank/DDBJ databases">
        <authorList>
            <person name="Lanie J.A."/>
            <person name="Ng W.-L."/>
            <person name="Kazmierczak K.M."/>
            <person name="Andrzejewski T.M."/>
            <person name="Davidsen T.M."/>
            <person name="Wayne K.J."/>
            <person name="Tettelin H."/>
            <person name="Glass J.I."/>
            <person name="Rusch D."/>
            <person name="Podicherti R."/>
            <person name="Tsui H.-C.T."/>
            <person name="Winkler M.E."/>
        </authorList>
    </citation>
    <scope>NUCLEOTIDE SEQUENCE</scope>
</reference>
<feature type="domain" description="Diadenylate cyclase CdaA N-terminal" evidence="2">
    <location>
        <begin position="9"/>
        <end position="57"/>
    </location>
</feature>
<gene>
    <name evidence="3" type="ORF">METZ01_LOCUS428479</name>
</gene>
<proteinExistence type="predicted"/>
<organism evidence="3">
    <name type="scientific">marine metagenome</name>
    <dbReference type="NCBI Taxonomy" id="408172"/>
    <lineage>
        <taxon>unclassified sequences</taxon>
        <taxon>metagenomes</taxon>
        <taxon>ecological metagenomes</taxon>
    </lineage>
</organism>
<dbReference type="EMBL" id="UINC01171190">
    <property type="protein sequence ID" value="SVD75625.1"/>
    <property type="molecule type" value="Genomic_DNA"/>
</dbReference>
<feature type="non-terminal residue" evidence="3">
    <location>
        <position position="91"/>
    </location>
</feature>
<keyword evidence="1" id="KW-0812">Transmembrane</keyword>
<sequence>VLILWAGTRAFQILFGLVVLVAIYVLAQVSGLRLIESILSQAFTYGAFALIVVFQPELRSALARLGRSRVLNVITRFEERSQAVADEIVKA</sequence>
<dbReference type="SUPFAM" id="SSF143597">
    <property type="entry name" value="YojJ-like"/>
    <property type="match status" value="1"/>
</dbReference>
<feature type="non-terminal residue" evidence="3">
    <location>
        <position position="1"/>
    </location>
</feature>
<accession>A0A382XY88</accession>